<dbReference type="Proteomes" id="UP000799437">
    <property type="component" value="Unassembled WGS sequence"/>
</dbReference>
<proteinExistence type="inferred from homology"/>
<evidence type="ECO:0000313" key="3">
    <source>
        <dbReference type="Proteomes" id="UP000799437"/>
    </source>
</evidence>
<dbReference type="Gene3D" id="3.30.1780.10">
    <property type="entry name" value="ornithine cyclodeaminase, domain 1"/>
    <property type="match status" value="1"/>
</dbReference>
<dbReference type="OrthoDB" id="41492at2759"/>
<name>A0A6A6WJN1_9PEZI</name>
<accession>A0A6A6WJN1</accession>
<evidence type="ECO:0000256" key="1">
    <source>
        <dbReference type="ARBA" id="ARBA00008903"/>
    </source>
</evidence>
<organism evidence="2 3">
    <name type="scientific">Pseudovirgaria hyperparasitica</name>
    <dbReference type="NCBI Taxonomy" id="470096"/>
    <lineage>
        <taxon>Eukaryota</taxon>
        <taxon>Fungi</taxon>
        <taxon>Dikarya</taxon>
        <taxon>Ascomycota</taxon>
        <taxon>Pezizomycotina</taxon>
        <taxon>Dothideomycetes</taxon>
        <taxon>Dothideomycetes incertae sedis</taxon>
        <taxon>Acrospermales</taxon>
        <taxon>Acrospermaceae</taxon>
        <taxon>Pseudovirgaria</taxon>
    </lineage>
</organism>
<dbReference type="GeneID" id="54487300"/>
<evidence type="ECO:0000313" key="2">
    <source>
        <dbReference type="EMBL" id="KAF2762456.1"/>
    </source>
</evidence>
<keyword evidence="3" id="KW-1185">Reference proteome</keyword>
<dbReference type="InterPro" id="IPR036291">
    <property type="entry name" value="NAD(P)-bd_dom_sf"/>
</dbReference>
<gene>
    <name evidence="2" type="ORF">EJ05DRAFT_495338</name>
</gene>
<dbReference type="SUPFAM" id="SSF51735">
    <property type="entry name" value="NAD(P)-binding Rossmann-fold domains"/>
    <property type="match status" value="1"/>
</dbReference>
<dbReference type="RefSeq" id="XP_033604907.1">
    <property type="nucleotide sequence ID" value="XM_033746246.1"/>
</dbReference>
<comment type="similarity">
    <text evidence="1">Belongs to the ornithine cyclodeaminase/mu-crystallin family.</text>
</comment>
<dbReference type="InterPro" id="IPR023401">
    <property type="entry name" value="ODC_N"/>
</dbReference>
<dbReference type="EMBL" id="ML996565">
    <property type="protein sequence ID" value="KAF2762456.1"/>
    <property type="molecule type" value="Genomic_DNA"/>
</dbReference>
<sequence length="358" mass="39590">MATDFTVLSDAAVQALFRAFTKDDVKFMAEALRSAFHAYSTAEESKYQLHRSAITRPSGRTTLFMPSTLEIGSSVKMVGVPAPGEDSTLRCTLTICDNIGQCIGVINAGEFTAFRTSLGAMLIFDQRTRVGNIVIFGAGKQAFWHLRLAIILRGKNIECITVINRSQARGSQMVHRVKQECGNAADHIVFHIVEAGDKSREHTYHGDIQCADVIFCTTPSTEPLFSTEVLAASSQSKRYISAIGSYRLDMQEIPPDYLQWYTKLECREILVDSGEAAYLEAGEIVKADIKPEHILEMGQLVERERTTTGEAVRSLQDWLENDNVVYKSVGLGIMDLALGKALIDLARERGVGVRLVDF</sequence>
<dbReference type="Pfam" id="PF02423">
    <property type="entry name" value="OCD_Mu_crystall"/>
    <property type="match status" value="1"/>
</dbReference>
<dbReference type="PANTHER" id="PTHR13812">
    <property type="entry name" value="KETIMINE REDUCTASE MU-CRYSTALLIN"/>
    <property type="match status" value="1"/>
</dbReference>
<dbReference type="GO" id="GO:0005737">
    <property type="term" value="C:cytoplasm"/>
    <property type="evidence" value="ECO:0007669"/>
    <property type="project" value="TreeGrafter"/>
</dbReference>
<dbReference type="InterPro" id="IPR003462">
    <property type="entry name" value="ODC_Mu_crystall"/>
</dbReference>
<reference evidence="2" key="1">
    <citation type="journal article" date="2020" name="Stud. Mycol.">
        <title>101 Dothideomycetes genomes: a test case for predicting lifestyles and emergence of pathogens.</title>
        <authorList>
            <person name="Haridas S."/>
            <person name="Albert R."/>
            <person name="Binder M."/>
            <person name="Bloem J."/>
            <person name="Labutti K."/>
            <person name="Salamov A."/>
            <person name="Andreopoulos B."/>
            <person name="Baker S."/>
            <person name="Barry K."/>
            <person name="Bills G."/>
            <person name="Bluhm B."/>
            <person name="Cannon C."/>
            <person name="Castanera R."/>
            <person name="Culley D."/>
            <person name="Daum C."/>
            <person name="Ezra D."/>
            <person name="Gonzalez J."/>
            <person name="Henrissat B."/>
            <person name="Kuo A."/>
            <person name="Liang C."/>
            <person name="Lipzen A."/>
            <person name="Lutzoni F."/>
            <person name="Magnuson J."/>
            <person name="Mondo S."/>
            <person name="Nolan M."/>
            <person name="Ohm R."/>
            <person name="Pangilinan J."/>
            <person name="Park H.-J."/>
            <person name="Ramirez L."/>
            <person name="Alfaro M."/>
            <person name="Sun H."/>
            <person name="Tritt A."/>
            <person name="Yoshinaga Y."/>
            <person name="Zwiers L.-H."/>
            <person name="Turgeon B."/>
            <person name="Goodwin S."/>
            <person name="Spatafora J."/>
            <person name="Crous P."/>
            <person name="Grigoriev I."/>
        </authorList>
    </citation>
    <scope>NUCLEOTIDE SEQUENCE</scope>
    <source>
        <strain evidence="2">CBS 121739</strain>
    </source>
</reference>
<dbReference type="PANTHER" id="PTHR13812:SF19">
    <property type="entry name" value="KETIMINE REDUCTASE MU-CRYSTALLIN"/>
    <property type="match status" value="1"/>
</dbReference>
<dbReference type="AlphaFoldDB" id="A0A6A6WJN1"/>
<dbReference type="Gene3D" id="3.40.50.720">
    <property type="entry name" value="NAD(P)-binding Rossmann-like Domain"/>
    <property type="match status" value="1"/>
</dbReference>
<protein>
    <submittedName>
        <fullName evidence="2">Ornithine cyclodeaminase/mu-crystallin family protein</fullName>
    </submittedName>
</protein>